<reference evidence="3 4" key="1">
    <citation type="submission" date="2021-04" db="EMBL/GenBank/DDBJ databases">
        <authorList>
            <person name="Rodrigo-Torres L."/>
            <person name="Arahal R. D."/>
            <person name="Lucena T."/>
        </authorList>
    </citation>
    <scope>NUCLEOTIDE SEQUENCE [LARGE SCALE GENOMIC DNA]</scope>
    <source>
        <strain evidence="3 4">CECT 30171</strain>
    </source>
</reference>
<evidence type="ECO:0008006" key="5">
    <source>
        <dbReference type="Google" id="ProtNLM"/>
    </source>
</evidence>
<keyword evidence="2" id="KW-0732">Signal</keyword>
<feature type="chain" id="PRO_5045822165" description="Secreted protein" evidence="2">
    <location>
        <begin position="20"/>
        <end position="130"/>
    </location>
</feature>
<evidence type="ECO:0000256" key="2">
    <source>
        <dbReference type="SAM" id="SignalP"/>
    </source>
</evidence>
<evidence type="ECO:0000256" key="1">
    <source>
        <dbReference type="SAM" id="MobiDB-lite"/>
    </source>
</evidence>
<evidence type="ECO:0000313" key="3">
    <source>
        <dbReference type="EMBL" id="CAG4975738.1"/>
    </source>
</evidence>
<dbReference type="RefSeq" id="WP_215218541.1">
    <property type="nucleotide sequence ID" value="NZ_OU015430.1"/>
</dbReference>
<gene>
    <name evidence="3" type="ORF">LYB30171_01999</name>
</gene>
<keyword evidence="4" id="KW-1185">Reference proteome</keyword>
<protein>
    <recommendedName>
        <fullName evidence="5">Secreted protein</fullName>
    </recommendedName>
</protein>
<evidence type="ECO:0000313" key="4">
    <source>
        <dbReference type="Proteomes" id="UP000680116"/>
    </source>
</evidence>
<dbReference type="EMBL" id="OU015430">
    <property type="protein sequence ID" value="CAG4975738.1"/>
    <property type="molecule type" value="Genomic_DNA"/>
</dbReference>
<name>A0ABM8UH16_9GAMM</name>
<proteinExistence type="predicted"/>
<sequence>MKRLMLACLLALLAFAAAAQVDTPKTPSPAVTGAAQGETPVEPRTSDDRRAGTETAVERDARRDCMRYTGSRVVATRNRGAGKAKAEAVDELDRDDCVAANGRVYSREDLDRTGATDIADALRRLDPSIR</sequence>
<dbReference type="Proteomes" id="UP000680116">
    <property type="component" value="Chromosome"/>
</dbReference>
<feature type="signal peptide" evidence="2">
    <location>
        <begin position="1"/>
        <end position="19"/>
    </location>
</feature>
<accession>A0ABM8UH16</accession>
<feature type="compositionally biased region" description="Basic and acidic residues" evidence="1">
    <location>
        <begin position="44"/>
        <end position="59"/>
    </location>
</feature>
<organism evidence="3 4">
    <name type="scientific">Novilysobacter luteus</name>
    <dbReference type="NCBI Taxonomy" id="2822368"/>
    <lineage>
        <taxon>Bacteria</taxon>
        <taxon>Pseudomonadati</taxon>
        <taxon>Pseudomonadota</taxon>
        <taxon>Gammaproteobacteria</taxon>
        <taxon>Lysobacterales</taxon>
        <taxon>Lysobacteraceae</taxon>
        <taxon>Novilysobacter</taxon>
    </lineage>
</organism>
<feature type="region of interest" description="Disordered" evidence="1">
    <location>
        <begin position="21"/>
        <end position="59"/>
    </location>
</feature>